<evidence type="ECO:0000256" key="3">
    <source>
        <dbReference type="ARBA" id="ARBA00012953"/>
    </source>
</evidence>
<keyword evidence="5 8" id="KW-0378">Hydrolase</keyword>
<dbReference type="InterPro" id="IPR005238">
    <property type="entry name" value="ComB-like"/>
</dbReference>
<dbReference type="KEGG" id="ahm:TL08_07945"/>
<dbReference type="GO" id="GO:0000287">
    <property type="term" value="F:magnesium ion binding"/>
    <property type="evidence" value="ECO:0007669"/>
    <property type="project" value="InterPro"/>
</dbReference>
<gene>
    <name evidence="8" type="ORF">TL08_07945</name>
</gene>
<dbReference type="GO" id="GO:0050532">
    <property type="term" value="F:2-phosphosulfolactate phosphatase activity"/>
    <property type="evidence" value="ECO:0007669"/>
    <property type="project" value="UniProtKB-EC"/>
</dbReference>
<name>A0AAC9HP52_9PSEU</name>
<organism evidence="8 9">
    <name type="scientific">Actinoalloteichus hymeniacidonis</name>
    <dbReference type="NCBI Taxonomy" id="340345"/>
    <lineage>
        <taxon>Bacteria</taxon>
        <taxon>Bacillati</taxon>
        <taxon>Actinomycetota</taxon>
        <taxon>Actinomycetes</taxon>
        <taxon>Pseudonocardiales</taxon>
        <taxon>Pseudonocardiaceae</taxon>
        <taxon>Actinoalloteichus</taxon>
    </lineage>
</organism>
<evidence type="ECO:0000256" key="2">
    <source>
        <dbReference type="ARBA" id="ARBA00009997"/>
    </source>
</evidence>
<dbReference type="SUPFAM" id="SSF142823">
    <property type="entry name" value="ComB-like"/>
    <property type="match status" value="1"/>
</dbReference>
<evidence type="ECO:0000256" key="4">
    <source>
        <dbReference type="ARBA" id="ARBA00021948"/>
    </source>
</evidence>
<comment type="cofactor">
    <cofactor evidence="1">
        <name>Mg(2+)</name>
        <dbReference type="ChEBI" id="CHEBI:18420"/>
    </cofactor>
</comment>
<proteinExistence type="inferred from homology"/>
<dbReference type="PANTHER" id="PTHR37311:SF1">
    <property type="entry name" value="2-PHOSPHOSULFOLACTATE PHOSPHATASE-RELATED"/>
    <property type="match status" value="1"/>
</dbReference>
<dbReference type="Gene3D" id="3.90.1560.10">
    <property type="entry name" value="ComB-like"/>
    <property type="match status" value="1"/>
</dbReference>
<sequence length="253" mass="26017">MADPAIFRQSAHRIRFDWGVEGLDALAPDCAVLVVIDVLSFSTTVDVAVGRGATVLPLPWRDERAGVAATQAGAVLAGPRSGPGWTLSPASLADLPAETLLALPSPNGATLCARAAEADGTVLAGCLRNARAVARLARRLAGTEPIGVIAAGERWGVNAGPVRFAMEDLLGAGAVIAALCADGVTDPSVEAELAALTFEAHRDRLPTTLAQCVSGRELIDEGFASDVELAGQLEISDAAPRLENGVLRDDPTV</sequence>
<comment type="catalytic activity">
    <reaction evidence="7">
        <text>(2R)-O-phospho-3-sulfolactate + H2O = (2R)-3-sulfolactate + phosphate</text>
        <dbReference type="Rhea" id="RHEA:23416"/>
        <dbReference type="ChEBI" id="CHEBI:15377"/>
        <dbReference type="ChEBI" id="CHEBI:15597"/>
        <dbReference type="ChEBI" id="CHEBI:43474"/>
        <dbReference type="ChEBI" id="CHEBI:58738"/>
        <dbReference type="EC" id="3.1.3.71"/>
    </reaction>
</comment>
<keyword evidence="9" id="KW-1185">Reference proteome</keyword>
<dbReference type="Proteomes" id="UP000095210">
    <property type="component" value="Chromosome"/>
</dbReference>
<dbReference type="InterPro" id="IPR036702">
    <property type="entry name" value="ComB-like_sf"/>
</dbReference>
<dbReference type="RefSeq" id="WP_069853409.1">
    <property type="nucleotide sequence ID" value="NZ_CP014859.1"/>
</dbReference>
<dbReference type="EMBL" id="CP014859">
    <property type="protein sequence ID" value="AOS62406.1"/>
    <property type="molecule type" value="Genomic_DNA"/>
</dbReference>
<dbReference type="EC" id="3.1.3.71" evidence="3"/>
<evidence type="ECO:0000313" key="9">
    <source>
        <dbReference type="Proteomes" id="UP000095210"/>
    </source>
</evidence>
<evidence type="ECO:0000256" key="6">
    <source>
        <dbReference type="ARBA" id="ARBA00022842"/>
    </source>
</evidence>
<dbReference type="GO" id="GO:0050545">
    <property type="term" value="F:sulfopyruvate decarboxylase activity"/>
    <property type="evidence" value="ECO:0007669"/>
    <property type="project" value="TreeGrafter"/>
</dbReference>
<keyword evidence="6" id="KW-0460">Magnesium</keyword>
<protein>
    <recommendedName>
        <fullName evidence="4">Probable 2-phosphosulfolactate phosphatase</fullName>
        <ecNumber evidence="3">3.1.3.71</ecNumber>
    </recommendedName>
</protein>
<evidence type="ECO:0000256" key="7">
    <source>
        <dbReference type="ARBA" id="ARBA00033711"/>
    </source>
</evidence>
<dbReference type="AlphaFoldDB" id="A0AAC9HP52"/>
<dbReference type="Pfam" id="PF04029">
    <property type="entry name" value="2-ph_phosp"/>
    <property type="match status" value="1"/>
</dbReference>
<evidence type="ECO:0000313" key="8">
    <source>
        <dbReference type="EMBL" id="AOS62406.1"/>
    </source>
</evidence>
<reference evidence="9" key="1">
    <citation type="submission" date="2016-03" db="EMBL/GenBank/DDBJ databases">
        <title>Complete genome sequence of the type strain Actinoalloteichus hymeniacidonis DSM 45092.</title>
        <authorList>
            <person name="Schaffert L."/>
            <person name="Albersmeier A."/>
            <person name="Winkler A."/>
            <person name="Kalinowski J."/>
            <person name="Zotchev S."/>
            <person name="Ruckert C."/>
        </authorList>
    </citation>
    <scope>NUCLEOTIDE SEQUENCE [LARGE SCALE GENOMIC DNA]</scope>
    <source>
        <strain evidence="9">HPA177(T) (DSM 45092(T))</strain>
    </source>
</reference>
<comment type="similarity">
    <text evidence="2">Belongs to the ComB family.</text>
</comment>
<evidence type="ECO:0000256" key="5">
    <source>
        <dbReference type="ARBA" id="ARBA00022801"/>
    </source>
</evidence>
<accession>A0AAC9HP52</accession>
<evidence type="ECO:0000256" key="1">
    <source>
        <dbReference type="ARBA" id="ARBA00001946"/>
    </source>
</evidence>
<dbReference type="PANTHER" id="PTHR37311">
    <property type="entry name" value="2-PHOSPHOSULFOLACTATE PHOSPHATASE-RELATED"/>
    <property type="match status" value="1"/>
</dbReference>